<keyword evidence="2" id="KW-1185">Reference proteome</keyword>
<protein>
    <submittedName>
        <fullName evidence="1">Phage tail protein</fullName>
    </submittedName>
</protein>
<proteinExistence type="predicted"/>
<dbReference type="Pfam" id="PF12138">
    <property type="entry name" value="Spherulin4"/>
    <property type="match status" value="1"/>
</dbReference>
<dbReference type="EMBL" id="JNAD02000003">
    <property type="protein sequence ID" value="RKM97133.1"/>
    <property type="molecule type" value="Genomic_DNA"/>
</dbReference>
<comment type="caution">
    <text evidence="1">The sequence shown here is derived from an EMBL/GenBank/DDBJ whole genome shotgun (WGS) entry which is preliminary data.</text>
</comment>
<reference evidence="1 2" key="1">
    <citation type="journal article" date="2014" name="Genome Announc.">
        <title>Draft Genome Sequence of Streptomyces fradiae ATCC 19609, a Strain Highly Sensitive to Antibiotics.</title>
        <authorList>
            <person name="Bekker O.B."/>
            <person name="Klimina K.M."/>
            <person name="Vatlin A.A."/>
            <person name="Zakharevich N.V."/>
            <person name="Kasianov A.S."/>
            <person name="Danilenko V.N."/>
        </authorList>
    </citation>
    <scope>NUCLEOTIDE SEQUENCE [LARGE SCALE GENOMIC DNA]</scope>
    <source>
        <strain evidence="1 2">ATCC 19609</strain>
    </source>
</reference>
<dbReference type="PANTHER" id="PTHR35040">
    <property type="match status" value="1"/>
</dbReference>
<gene>
    <name evidence="1" type="ORF">SFRA_007740</name>
</gene>
<evidence type="ECO:0000313" key="1">
    <source>
        <dbReference type="EMBL" id="RKM97133.1"/>
    </source>
</evidence>
<dbReference type="PANTHER" id="PTHR35040:SF9">
    <property type="entry name" value="4-LIKE CELL SURFACE PROTEIN, PUTATIVE (AFU_ORTHOLOGUE AFUA_4G14080)-RELATED"/>
    <property type="match status" value="1"/>
</dbReference>
<dbReference type="AlphaFoldDB" id="A0A3R7FY28"/>
<dbReference type="Proteomes" id="UP000028058">
    <property type="component" value="Unassembled WGS sequence"/>
</dbReference>
<organism evidence="1 2">
    <name type="scientific">Streptomyces xinghaiensis</name>
    <dbReference type="NCBI Taxonomy" id="1038928"/>
    <lineage>
        <taxon>Bacteria</taxon>
        <taxon>Bacillati</taxon>
        <taxon>Actinomycetota</taxon>
        <taxon>Actinomycetes</taxon>
        <taxon>Kitasatosporales</taxon>
        <taxon>Streptomycetaceae</taxon>
        <taxon>Streptomyces</taxon>
    </lineage>
</organism>
<sequence length="252" mass="27857">MSSLTRSGPRREVRAAAARPGVGVPGCAHPLLAPAEWAALTRPHTPLDWAVLDVARGPGALPDPRCLEAAGRLRNGGVRVLGLLDLGHGTRPFGEIVRDARRFTEWYRTDGFYLRRCPGRYAALDGVRRLADALLALRQDAHLVLEHGLHPDAGFAEIPGCQLVTFAGPWAEYRWSQAPEWTAEYPPERFCHLVHCLPRGHLEQALRTARWLGAGTVYFTDRTDRGDGGGPWEALPGYWDEFVSRIGTRVSE</sequence>
<dbReference type="RefSeq" id="WP_043470071.1">
    <property type="nucleotide sequence ID" value="NZ_CP134822.1"/>
</dbReference>
<name>A0A3R7FY28_9ACTN</name>
<dbReference type="InterPro" id="IPR021986">
    <property type="entry name" value="Spherulin4"/>
</dbReference>
<accession>A0A3R7FY28</accession>
<evidence type="ECO:0000313" key="2">
    <source>
        <dbReference type="Proteomes" id="UP000028058"/>
    </source>
</evidence>
<dbReference type="OrthoDB" id="508445at2"/>